<dbReference type="Pfam" id="PF13087">
    <property type="entry name" value="AAA_12"/>
    <property type="match status" value="1"/>
</dbReference>
<dbReference type="OrthoDB" id="9757917at2"/>
<feature type="domain" description="DNA2/NAM7 helicase-like C-terminal" evidence="8">
    <location>
        <begin position="1366"/>
        <end position="1564"/>
    </location>
</feature>
<dbReference type="InterPro" id="IPR050534">
    <property type="entry name" value="Coronavir_polyprotein_1ab"/>
</dbReference>
<organism evidence="10 11">
    <name type="scientific">Desulfomicrobium baculatum (strain DSM 4028 / VKM B-1378 / X)</name>
    <name type="common">Desulfovibrio baculatus</name>
    <dbReference type="NCBI Taxonomy" id="525897"/>
    <lineage>
        <taxon>Bacteria</taxon>
        <taxon>Pseudomonadati</taxon>
        <taxon>Thermodesulfobacteriota</taxon>
        <taxon>Desulfovibrionia</taxon>
        <taxon>Desulfovibrionales</taxon>
        <taxon>Desulfomicrobiaceae</taxon>
        <taxon>Desulfomicrobium</taxon>
    </lineage>
</organism>
<keyword evidence="2" id="KW-0547">Nucleotide-binding</keyword>
<dbReference type="Gene3D" id="3.40.50.300">
    <property type="entry name" value="P-loop containing nucleotide triphosphate hydrolases"/>
    <property type="match status" value="3"/>
</dbReference>
<dbReference type="GO" id="GO:0016787">
    <property type="term" value="F:hydrolase activity"/>
    <property type="evidence" value="ECO:0007669"/>
    <property type="project" value="UniProtKB-KW"/>
</dbReference>
<dbReference type="STRING" id="525897.Dbac_1201"/>
<accession>C7LRF8</accession>
<dbReference type="InterPro" id="IPR011335">
    <property type="entry name" value="Restrct_endonuc-II-like"/>
</dbReference>
<dbReference type="CDD" id="cd18808">
    <property type="entry name" value="SF1_C_Upf1"/>
    <property type="match status" value="1"/>
</dbReference>
<protein>
    <recommendedName>
        <fullName evidence="12">DNA helicase</fullName>
    </recommendedName>
</protein>
<dbReference type="Pfam" id="PF18741">
    <property type="entry name" value="MTES_1575"/>
    <property type="match status" value="1"/>
</dbReference>
<evidence type="ECO:0000259" key="7">
    <source>
        <dbReference type="Pfam" id="PF13086"/>
    </source>
</evidence>
<dbReference type="SUPFAM" id="SSF52540">
    <property type="entry name" value="P-loop containing nucleoside triphosphate hydrolases"/>
    <property type="match status" value="1"/>
</dbReference>
<evidence type="ECO:0000256" key="4">
    <source>
        <dbReference type="ARBA" id="ARBA00022806"/>
    </source>
</evidence>
<dbReference type="InterPro" id="IPR049468">
    <property type="entry name" value="Restrct_endonuc-II-like_dom"/>
</dbReference>
<evidence type="ECO:0000259" key="8">
    <source>
        <dbReference type="Pfam" id="PF13087"/>
    </source>
</evidence>
<dbReference type="Proteomes" id="UP000002216">
    <property type="component" value="Chromosome"/>
</dbReference>
<evidence type="ECO:0000256" key="2">
    <source>
        <dbReference type="ARBA" id="ARBA00022741"/>
    </source>
</evidence>
<proteinExistence type="inferred from homology"/>
<dbReference type="Pfam" id="PF11784">
    <property type="entry name" value="DUF3320"/>
    <property type="match status" value="1"/>
</dbReference>
<evidence type="ECO:0000256" key="5">
    <source>
        <dbReference type="ARBA" id="ARBA00022840"/>
    </source>
</evidence>
<keyword evidence="5" id="KW-0067">ATP-binding</keyword>
<dbReference type="FunFam" id="3.40.50.300:FF:002063">
    <property type="entry name" value="DNA helicase related protein"/>
    <property type="match status" value="1"/>
</dbReference>
<keyword evidence="4" id="KW-0347">Helicase</keyword>
<dbReference type="EMBL" id="CP001629">
    <property type="protein sequence ID" value="ACU89304.1"/>
    <property type="molecule type" value="Genomic_DNA"/>
</dbReference>
<dbReference type="SUPFAM" id="SSF52980">
    <property type="entry name" value="Restriction endonuclease-like"/>
    <property type="match status" value="1"/>
</dbReference>
<gene>
    <name evidence="10" type="ordered locus">Dbac_1201</name>
</gene>
<evidence type="ECO:0000259" key="6">
    <source>
        <dbReference type="Pfam" id="PF11784"/>
    </source>
</evidence>
<dbReference type="KEGG" id="dba:Dbac_1201"/>
<keyword evidence="3" id="KW-0378">Hydrolase</keyword>
<dbReference type="InterPro" id="IPR021754">
    <property type="entry name" value="DUF3320"/>
</dbReference>
<evidence type="ECO:0000256" key="3">
    <source>
        <dbReference type="ARBA" id="ARBA00022801"/>
    </source>
</evidence>
<dbReference type="eggNOG" id="COG2852">
    <property type="taxonomic scope" value="Bacteria"/>
</dbReference>
<feature type="domain" description="Restriction endonuclease type II-like" evidence="9">
    <location>
        <begin position="1613"/>
        <end position="1710"/>
    </location>
</feature>
<dbReference type="InterPro" id="IPR041677">
    <property type="entry name" value="DNA2/NAM7_AAA_11"/>
</dbReference>
<dbReference type="eggNOG" id="COG1112">
    <property type="taxonomic scope" value="Bacteria"/>
</dbReference>
<dbReference type="Pfam" id="PF13086">
    <property type="entry name" value="AAA_11"/>
    <property type="match status" value="2"/>
</dbReference>
<dbReference type="FunFam" id="3.40.960.10:FF:000002">
    <property type="entry name" value="DNA helicase related protein"/>
    <property type="match status" value="1"/>
</dbReference>
<evidence type="ECO:0000313" key="10">
    <source>
        <dbReference type="EMBL" id="ACU89304.1"/>
    </source>
</evidence>
<dbReference type="eggNOG" id="COG1198">
    <property type="taxonomic scope" value="Bacteria"/>
</dbReference>
<dbReference type="PANTHER" id="PTHR43788:SF8">
    <property type="entry name" value="DNA-BINDING PROTEIN SMUBP-2"/>
    <property type="match status" value="1"/>
</dbReference>
<keyword evidence="11" id="KW-1185">Reference proteome</keyword>
<comment type="similarity">
    <text evidence="1">Belongs to the DNA2/NAM7 helicase family.</text>
</comment>
<feature type="domain" description="DNA2/NAM7 helicase helicase" evidence="7">
    <location>
        <begin position="1300"/>
        <end position="1343"/>
    </location>
</feature>
<dbReference type="HOGENOM" id="CLU_000788_0_1_7"/>
<dbReference type="InterPro" id="IPR047187">
    <property type="entry name" value="SF1_C_Upf1"/>
</dbReference>
<feature type="domain" description="DNA2/NAM7 helicase helicase" evidence="7">
    <location>
        <begin position="671"/>
        <end position="742"/>
    </location>
</feature>
<dbReference type="GO" id="GO:0005524">
    <property type="term" value="F:ATP binding"/>
    <property type="evidence" value="ECO:0007669"/>
    <property type="project" value="UniProtKB-KW"/>
</dbReference>
<evidence type="ECO:0000313" key="11">
    <source>
        <dbReference type="Proteomes" id="UP000002216"/>
    </source>
</evidence>
<sequence>MDTATILNLKISSAECVNFASAQNSVPILQSIEIQNTSDTPLENLTLELIPYPQFCRNRSWAVDRIGAQSEVSFSDLRLNYDFAFFDGLNEAEQGQLNFRLKQSEKVLEEQILPLRLLARDEWGGVGMASILAAFASPNDPVIARVCKQASMLLEKSGRQGALDGYQSTDPKRAYMLAASIWSAITGMALSYAEPPASFETKGQKIRNSKRILEEGLVTCLDGALLFAGALEAAGLNPAIVFTKGHAFAGVWLADKTLPAIEEPDVIELRKAIAAREFIVFETTLVTMRPVADFNQAVKNAQGQLAEENENNFERAIDIRRARFAGITPLAAHQTGGTSEGGNEEVAPASLPPEPDFGLLPGEVVDETPQTPQGRIDRWQRKLLDLTLRNRLLNFKETRQTIPVLCPDLPKLEDMLAEGNSLRIISLKDENPIGARDPELYRQQHGKDIHEAFAKDAMERKQLCIPLPGNEMRNRLITLFRKANSEMLEGGANTLYLAVGFLRWKKAESDPTIYRAPILLLPVSLNRRSAQSHFCLTHHEDDIRINATLLQFLQRDLGLKVHKLEGELPTDDAGIDVPLIFAHMRQAVRDVPGFEVVEDAALSTFSFAKYLMWKDLVDRTDDLKNNRLVKHLIDSPETPFEQACGQACLPLPSEIDKTISPRELLTPLPADSSQLAAVVAAMKGYDFIVIGPPGTGKSQTIANMIAQCLSVGKRVLFVAEKSAALNVVYRRLKAYGLGDVCLELHSNKTNRKEVLAQLGAAWERSEIYSASAWQIETDRLKDTRDRLNHYVEQLHAPGSHGFSIFQAIGMVVGRRQKFSLKFDNLRSHDPAMFDRLEDTVSQAARIYSIVCNCGGFDSVETKDWSYKWETDLVERAESVLVAIPPLKDTADALAEIIGLPKVEEIDLERIKKLHQFYEVCQITAEQDYRNVIDKELDQLEKAAASLGTAITTIQQARSNLSASYDNTELKRIPIDDIDRQWREANAKMWPFSAFGRRRVTKLLQSYAANGKVDVAKEIAPLRQLQNNLEVVSQSELVELPVFRDESTDGKAVSEYLEQAGRLQQALNEVRRHAADVDHFSATLEALLKKQQGKPEVALLAEEFQSALKTFKDACDAYLIHAGGKLHFTSIESLAKDLRHIIDNKTQLVNWVPWVVVREQAQALGLAPFLDALKSGEIDNANVDFRVAYFNWWIPLALDDSSELRGFRHWSHEDLIKEFRIRDKKVQELASDQILRKATHGLPNKDTVPRRSELGTLRHQLGLQRPSLSIRKLIEGMPTAFTKLAPCMLMSPLSVAQYLPADQTQFDVVIFDEASQITTWDAVGAIARAKQSIIVGDPKQLPPTNFFGRTDDEDLDDLAEYEKDLPSILEEAEAAGLPPIQLNWHYRSRDESLISFSNHHYYGGRLITFPSPKTESDALVFHKNNGVYARGTGRTNIEEAREIVQFAKSRLEDWLEYPEENRPTLGVITFNIQQQELILNLFDEARTANPNLEWYFSDDREEPLIVKNLENIQGDERDIMCFSITFGKDSAGKISMSFGALNLDGGEKRLNVAVTRARSEMHVFSSIDGDDIDTARTKSLGVAHLKNFLDYAKKGSIALPAMNSDSVGDAESPFEEAVMAALQNKGWEVRPQIGVSGYRIDLGVVHPDHAGAYLAGIECDGASYHSSASARDRDKIREGVLRNLGWSIIRIWSTDWFMNPTDALKRVHDELEELLDASRVREKEEAAKAQNRPEKQKEWREAPEALVAEIAGLEDSMAAPQLQLLLEISPATSIPLNPVMKDSSSLYARDAQIPSKGVTGEGVDLDWPVQPNAELFFDPEYRAVLARMIDHLVEKEGPIEANRLARTICKAHGWQRTGAKIRQQIDDCMGDNESHQEDEVTFVWAPGTYREEVPYRAIEDRSTMEISRHELFGLIAAHPELKMSEDQVRDLAGMLEIKRLSATVKSYLENCLIMYFMRDS</sequence>
<dbReference type="InterPro" id="IPR027417">
    <property type="entry name" value="P-loop_NTPase"/>
</dbReference>
<dbReference type="Gene3D" id="3.40.960.10">
    <property type="entry name" value="VSR Endonuclease"/>
    <property type="match status" value="1"/>
</dbReference>
<dbReference type="Pfam" id="PF13195">
    <property type="entry name" value="DUF4011"/>
    <property type="match status" value="1"/>
</dbReference>
<dbReference type="RefSeq" id="WP_015773401.1">
    <property type="nucleotide sequence ID" value="NC_013173.1"/>
</dbReference>
<evidence type="ECO:0008006" key="12">
    <source>
        <dbReference type="Google" id="ProtNLM"/>
    </source>
</evidence>
<evidence type="ECO:0000259" key="9">
    <source>
        <dbReference type="Pfam" id="PF18741"/>
    </source>
</evidence>
<dbReference type="InterPro" id="IPR025103">
    <property type="entry name" value="DUF4011"/>
</dbReference>
<dbReference type="InterPro" id="IPR041679">
    <property type="entry name" value="DNA2/NAM7-like_C"/>
</dbReference>
<evidence type="ECO:0000256" key="1">
    <source>
        <dbReference type="ARBA" id="ARBA00007913"/>
    </source>
</evidence>
<reference evidence="10 11" key="1">
    <citation type="journal article" date="2009" name="Stand. Genomic Sci.">
        <title>Complete genome sequence of Desulfomicrobium baculatum type strain (X).</title>
        <authorList>
            <person name="Copeland A."/>
            <person name="Spring S."/>
            <person name="Goker M."/>
            <person name="Schneider S."/>
            <person name="Lapidus A."/>
            <person name="Del Rio T.G."/>
            <person name="Tice H."/>
            <person name="Cheng J.F."/>
            <person name="Chen F."/>
            <person name="Nolan M."/>
            <person name="Bruce D."/>
            <person name="Goodwin L."/>
            <person name="Pitluck S."/>
            <person name="Ivanova N."/>
            <person name="Mavrommatis K."/>
            <person name="Ovchinnikova G."/>
            <person name="Pati A."/>
            <person name="Chen A."/>
            <person name="Palaniappan K."/>
            <person name="Land M."/>
            <person name="Hauser L."/>
            <person name="Chang Y.J."/>
            <person name="Jeffries C.C."/>
            <person name="Meincke L."/>
            <person name="Sims D."/>
            <person name="Brettin T."/>
            <person name="Detter J.C."/>
            <person name="Han C."/>
            <person name="Chain P."/>
            <person name="Bristow J."/>
            <person name="Eisen J.A."/>
            <person name="Markowitz V."/>
            <person name="Hugenholtz P."/>
            <person name="Kyrpides N.C."/>
            <person name="Klenk H.P."/>
            <person name="Lucas S."/>
        </authorList>
    </citation>
    <scope>NUCLEOTIDE SEQUENCE [LARGE SCALE GENOMIC DNA]</scope>
    <source>
        <strain evidence="11">DSM 4028 / VKM B-1378 / X</strain>
    </source>
</reference>
<dbReference type="GO" id="GO:0043139">
    <property type="term" value="F:5'-3' DNA helicase activity"/>
    <property type="evidence" value="ECO:0007669"/>
    <property type="project" value="TreeGrafter"/>
</dbReference>
<name>C7LRF8_DESBD</name>
<dbReference type="PANTHER" id="PTHR43788">
    <property type="entry name" value="DNA2/NAM7 HELICASE FAMILY MEMBER"/>
    <property type="match status" value="1"/>
</dbReference>
<feature type="domain" description="DUF3320" evidence="6">
    <location>
        <begin position="1814"/>
        <end position="1862"/>
    </location>
</feature>